<name>A0A266M1J0_PSEFR</name>
<evidence type="ECO:0000313" key="1">
    <source>
        <dbReference type="EMBL" id="OZY43487.1"/>
    </source>
</evidence>
<organism evidence="1 2">
    <name type="scientific">Pseudomonas fragi</name>
    <dbReference type="NCBI Taxonomy" id="296"/>
    <lineage>
        <taxon>Bacteria</taxon>
        <taxon>Pseudomonadati</taxon>
        <taxon>Pseudomonadota</taxon>
        <taxon>Gammaproteobacteria</taxon>
        <taxon>Pseudomonadales</taxon>
        <taxon>Pseudomonadaceae</taxon>
        <taxon>Pseudomonas</taxon>
    </lineage>
</organism>
<dbReference type="Proteomes" id="UP000216113">
    <property type="component" value="Unassembled WGS sequence"/>
</dbReference>
<dbReference type="EMBL" id="NQKL01000001">
    <property type="protein sequence ID" value="OZY43487.1"/>
    <property type="molecule type" value="Genomic_DNA"/>
</dbReference>
<gene>
    <name evidence="1" type="ORF">CJF43_00550</name>
</gene>
<dbReference type="AlphaFoldDB" id="A0A266M1J0"/>
<comment type="caution">
    <text evidence="1">The sequence shown here is derived from an EMBL/GenBank/DDBJ whole genome shotgun (WGS) entry which is preliminary data.</text>
</comment>
<proteinExistence type="predicted"/>
<sequence length="85" mass="9372">MVELAQTDQMPMDATQWCVYDMTQKQMSAQWPCVAAEERSEAASGDEVVANPANAVCLKHRVVWFYDCSAAGRSLAPLLICYGIV</sequence>
<accession>A0A266M1J0</accession>
<reference evidence="1 2" key="1">
    <citation type="submission" date="2017-08" db="EMBL/GenBank/DDBJ databases">
        <title>Genomic and metabolic characterisation of spoilage-associated Pseudomonas species.</title>
        <authorList>
            <person name="Stanborough T."/>
            <person name="Fegan N."/>
            <person name="Powell S.M."/>
            <person name="Singh T."/>
            <person name="Tamplin M.L."/>
            <person name="Chandry P.S."/>
        </authorList>
    </citation>
    <scope>NUCLEOTIDE SEQUENCE [LARGE SCALE GENOMIC DNA]</scope>
    <source>
        <strain evidence="1 2">F1820</strain>
    </source>
</reference>
<evidence type="ECO:0000313" key="2">
    <source>
        <dbReference type="Proteomes" id="UP000216113"/>
    </source>
</evidence>
<protein>
    <submittedName>
        <fullName evidence="1">Uncharacterized protein</fullName>
    </submittedName>
</protein>